<dbReference type="SUPFAM" id="SSF46785">
    <property type="entry name" value="Winged helix' DNA-binding domain"/>
    <property type="match status" value="1"/>
</dbReference>
<evidence type="ECO:0000256" key="3">
    <source>
        <dbReference type="ARBA" id="ARBA00023163"/>
    </source>
</evidence>
<dbReference type="NCBIfam" id="NF033788">
    <property type="entry name" value="HTH_metalloreg"/>
    <property type="match status" value="1"/>
</dbReference>
<comment type="caution">
    <text evidence="5">The sequence shown here is derived from an EMBL/GenBank/DDBJ whole genome shotgun (WGS) entry which is preliminary data.</text>
</comment>
<evidence type="ECO:0000259" key="4">
    <source>
        <dbReference type="PROSITE" id="PS50987"/>
    </source>
</evidence>
<name>A0ABP7DR57_9SPHN</name>
<keyword evidence="2" id="KW-0238">DNA-binding</keyword>
<organism evidence="5 6">
    <name type="scientific">Sphingomonas cynarae</name>
    <dbReference type="NCBI Taxonomy" id="930197"/>
    <lineage>
        <taxon>Bacteria</taxon>
        <taxon>Pseudomonadati</taxon>
        <taxon>Pseudomonadota</taxon>
        <taxon>Alphaproteobacteria</taxon>
        <taxon>Sphingomonadales</taxon>
        <taxon>Sphingomonadaceae</taxon>
        <taxon>Sphingomonas</taxon>
    </lineage>
</organism>
<dbReference type="PROSITE" id="PS50987">
    <property type="entry name" value="HTH_ARSR_2"/>
    <property type="match status" value="1"/>
</dbReference>
<keyword evidence="1" id="KW-0805">Transcription regulation</keyword>
<dbReference type="Proteomes" id="UP001500523">
    <property type="component" value="Unassembled WGS sequence"/>
</dbReference>
<gene>
    <name evidence="5" type="ORF">GCM10022268_16710</name>
</gene>
<dbReference type="PRINTS" id="PR00778">
    <property type="entry name" value="HTHARSR"/>
</dbReference>
<dbReference type="PANTHER" id="PTHR33154:SF33">
    <property type="entry name" value="TRANSCRIPTIONAL REPRESSOR SDPR"/>
    <property type="match status" value="1"/>
</dbReference>
<dbReference type="RefSeq" id="WP_344692896.1">
    <property type="nucleotide sequence ID" value="NZ_BAABBF010000003.1"/>
</dbReference>
<proteinExistence type="predicted"/>
<keyword evidence="3" id="KW-0804">Transcription</keyword>
<dbReference type="InterPro" id="IPR036388">
    <property type="entry name" value="WH-like_DNA-bd_sf"/>
</dbReference>
<reference evidence="6" key="1">
    <citation type="journal article" date="2019" name="Int. J. Syst. Evol. Microbiol.">
        <title>The Global Catalogue of Microorganisms (GCM) 10K type strain sequencing project: providing services to taxonomists for standard genome sequencing and annotation.</title>
        <authorList>
            <consortium name="The Broad Institute Genomics Platform"/>
            <consortium name="The Broad Institute Genome Sequencing Center for Infectious Disease"/>
            <person name="Wu L."/>
            <person name="Ma J."/>
        </authorList>
    </citation>
    <scope>NUCLEOTIDE SEQUENCE [LARGE SCALE GENOMIC DNA]</scope>
    <source>
        <strain evidence="6">JCM 17498</strain>
    </source>
</reference>
<evidence type="ECO:0000313" key="6">
    <source>
        <dbReference type="Proteomes" id="UP001500523"/>
    </source>
</evidence>
<sequence>MQRIFEALSSAPRRKILAYLAHAELSAGDIASRFEMSKPSISQHLSILEAAGLVASEKRGQYVFYRLMPESLTNTLNGFVQEVCPVARPLRKESAALGARTGGDDSAA</sequence>
<evidence type="ECO:0000256" key="2">
    <source>
        <dbReference type="ARBA" id="ARBA00023125"/>
    </source>
</evidence>
<dbReference type="Gene3D" id="1.10.10.10">
    <property type="entry name" value="Winged helix-like DNA-binding domain superfamily/Winged helix DNA-binding domain"/>
    <property type="match status" value="1"/>
</dbReference>
<protein>
    <submittedName>
        <fullName evidence="5">Metalloregulator ArsR/SmtB family transcription factor</fullName>
    </submittedName>
</protein>
<dbReference type="Pfam" id="PF01022">
    <property type="entry name" value="HTH_5"/>
    <property type="match status" value="1"/>
</dbReference>
<dbReference type="SMART" id="SM00418">
    <property type="entry name" value="HTH_ARSR"/>
    <property type="match status" value="1"/>
</dbReference>
<feature type="domain" description="HTH arsR-type" evidence="4">
    <location>
        <begin position="1"/>
        <end position="87"/>
    </location>
</feature>
<dbReference type="EMBL" id="BAABBF010000003">
    <property type="protein sequence ID" value="GAA3708005.1"/>
    <property type="molecule type" value="Genomic_DNA"/>
</dbReference>
<dbReference type="PANTHER" id="PTHR33154">
    <property type="entry name" value="TRANSCRIPTIONAL REGULATOR, ARSR FAMILY"/>
    <property type="match status" value="1"/>
</dbReference>
<keyword evidence="6" id="KW-1185">Reference proteome</keyword>
<dbReference type="InterPro" id="IPR036390">
    <property type="entry name" value="WH_DNA-bd_sf"/>
</dbReference>
<dbReference type="InterPro" id="IPR011991">
    <property type="entry name" value="ArsR-like_HTH"/>
</dbReference>
<dbReference type="InterPro" id="IPR001845">
    <property type="entry name" value="HTH_ArsR_DNA-bd_dom"/>
</dbReference>
<evidence type="ECO:0000313" key="5">
    <source>
        <dbReference type="EMBL" id="GAA3708005.1"/>
    </source>
</evidence>
<dbReference type="InterPro" id="IPR051081">
    <property type="entry name" value="HTH_MetalResp_TranReg"/>
</dbReference>
<evidence type="ECO:0000256" key="1">
    <source>
        <dbReference type="ARBA" id="ARBA00023015"/>
    </source>
</evidence>
<dbReference type="CDD" id="cd00090">
    <property type="entry name" value="HTH_ARSR"/>
    <property type="match status" value="1"/>
</dbReference>
<accession>A0ABP7DR57</accession>